<evidence type="ECO:0000256" key="1">
    <source>
        <dbReference type="PROSITE-ProRule" id="PRU00221"/>
    </source>
</evidence>
<dbReference type="Gene3D" id="2.130.10.10">
    <property type="entry name" value="YVTN repeat-like/Quinoprotein amine dehydrogenase"/>
    <property type="match status" value="1"/>
</dbReference>
<dbReference type="InterPro" id="IPR046985">
    <property type="entry name" value="IP5"/>
</dbReference>
<feature type="region of interest" description="Disordered" evidence="2">
    <location>
        <begin position="1"/>
        <end position="97"/>
    </location>
</feature>
<dbReference type="GO" id="GO:0004439">
    <property type="term" value="F:phosphatidylinositol-4,5-bisphosphate 5-phosphatase activity"/>
    <property type="evidence" value="ECO:0007669"/>
    <property type="project" value="TreeGrafter"/>
</dbReference>
<organism evidence="4 5">
    <name type="scientific">Physocladia obscura</name>
    <dbReference type="NCBI Taxonomy" id="109957"/>
    <lineage>
        <taxon>Eukaryota</taxon>
        <taxon>Fungi</taxon>
        <taxon>Fungi incertae sedis</taxon>
        <taxon>Chytridiomycota</taxon>
        <taxon>Chytridiomycota incertae sedis</taxon>
        <taxon>Chytridiomycetes</taxon>
        <taxon>Chytridiales</taxon>
        <taxon>Chytriomycetaceae</taxon>
        <taxon>Physocladia</taxon>
    </lineage>
</organism>
<evidence type="ECO:0000313" key="5">
    <source>
        <dbReference type="Proteomes" id="UP001211907"/>
    </source>
</evidence>
<feature type="compositionally biased region" description="Low complexity" evidence="2">
    <location>
        <begin position="1"/>
        <end position="18"/>
    </location>
</feature>
<dbReference type="SUPFAM" id="SSF50978">
    <property type="entry name" value="WD40 repeat-like"/>
    <property type="match status" value="1"/>
</dbReference>
<dbReference type="InterPro" id="IPR036322">
    <property type="entry name" value="WD40_repeat_dom_sf"/>
</dbReference>
<feature type="compositionally biased region" description="Low complexity" evidence="2">
    <location>
        <begin position="62"/>
        <end position="78"/>
    </location>
</feature>
<dbReference type="SMART" id="SM00320">
    <property type="entry name" value="WD40"/>
    <property type="match status" value="3"/>
</dbReference>
<feature type="repeat" description="WD" evidence="1">
    <location>
        <begin position="447"/>
        <end position="473"/>
    </location>
</feature>
<feature type="compositionally biased region" description="Gly residues" evidence="2">
    <location>
        <begin position="665"/>
        <end position="674"/>
    </location>
</feature>
<dbReference type="PROSITE" id="PS50082">
    <property type="entry name" value="WD_REPEATS_2"/>
    <property type="match status" value="1"/>
</dbReference>
<dbReference type="SUPFAM" id="SSF56219">
    <property type="entry name" value="DNase I-like"/>
    <property type="match status" value="1"/>
</dbReference>
<dbReference type="Proteomes" id="UP001211907">
    <property type="component" value="Unassembled WGS sequence"/>
</dbReference>
<dbReference type="InterPro" id="IPR000300">
    <property type="entry name" value="IPPc"/>
</dbReference>
<protein>
    <recommendedName>
        <fullName evidence="3">Inositol polyphosphate-related phosphatase domain-containing protein</fullName>
    </recommendedName>
</protein>
<evidence type="ECO:0000256" key="2">
    <source>
        <dbReference type="SAM" id="MobiDB-lite"/>
    </source>
</evidence>
<dbReference type="InterPro" id="IPR036691">
    <property type="entry name" value="Endo/exonu/phosph_ase_sf"/>
</dbReference>
<dbReference type="Pfam" id="PF22669">
    <property type="entry name" value="Exo_endo_phos2"/>
    <property type="match status" value="1"/>
</dbReference>
<name>A0AAD5T2S4_9FUNG</name>
<feature type="compositionally biased region" description="Polar residues" evidence="2">
    <location>
        <begin position="51"/>
        <end position="61"/>
    </location>
</feature>
<feature type="compositionally biased region" description="Low complexity" evidence="2">
    <location>
        <begin position="39"/>
        <end position="50"/>
    </location>
</feature>
<reference evidence="4" key="1">
    <citation type="submission" date="2020-05" db="EMBL/GenBank/DDBJ databases">
        <title>Phylogenomic resolution of chytrid fungi.</title>
        <authorList>
            <person name="Stajich J.E."/>
            <person name="Amses K."/>
            <person name="Simmons R."/>
            <person name="Seto K."/>
            <person name="Myers J."/>
            <person name="Bonds A."/>
            <person name="Quandt C.A."/>
            <person name="Barry K."/>
            <person name="Liu P."/>
            <person name="Grigoriev I."/>
            <person name="Longcore J.E."/>
            <person name="James T.Y."/>
        </authorList>
    </citation>
    <scope>NUCLEOTIDE SEQUENCE</scope>
    <source>
        <strain evidence="4">JEL0513</strain>
    </source>
</reference>
<dbReference type="Gene3D" id="3.60.10.10">
    <property type="entry name" value="Endonuclease/exonuclease/phosphatase"/>
    <property type="match status" value="1"/>
</dbReference>
<dbReference type="AlphaFoldDB" id="A0AAD5T2S4"/>
<dbReference type="InterPro" id="IPR001680">
    <property type="entry name" value="WD40_rpt"/>
</dbReference>
<dbReference type="PANTHER" id="PTHR11200:SF240">
    <property type="entry name" value="INOSITOL POLYPHOSPHATE 5-PHOSPHATASE C9G1.10C-RELATED"/>
    <property type="match status" value="1"/>
</dbReference>
<proteinExistence type="predicted"/>
<dbReference type="EMBL" id="JADGJH010001318">
    <property type="protein sequence ID" value="KAJ3115057.1"/>
    <property type="molecule type" value="Genomic_DNA"/>
</dbReference>
<evidence type="ECO:0000259" key="3">
    <source>
        <dbReference type="SMART" id="SM00128"/>
    </source>
</evidence>
<dbReference type="SMART" id="SM00128">
    <property type="entry name" value="IPPc"/>
    <property type="match status" value="1"/>
</dbReference>
<evidence type="ECO:0000313" key="4">
    <source>
        <dbReference type="EMBL" id="KAJ3115057.1"/>
    </source>
</evidence>
<keyword evidence="1" id="KW-0853">WD repeat</keyword>
<sequence>MSATETPTPTLAMTTAVTEEPKRRPPPPPPPRSMRDRLAALALEEQQNQQGSNPVPTSQGPRLTTTQGQGQAQSQPQQPQSPLPPPLPARPSLSPPPTLPIAVPAAVPVPPLLAVGSAPALPARSPGALNSAISGAGISGSANGSIALKPHAVVASGTTSRALPLPASATPHVLSHRGAIRCVAVRNGLLVSAGDRHLRVSDFSASSSSLQSPYYSANTSSSSLPRSSVSSLLMLSQSPAPREVAVLPLATLATDASSDSSKDSQNIAGVSAIAFVPRSSSSLPATAFSPTGIINPAAFVDRVWVAIEKTGEIVALDLAPNNINKSTTVSIVERRIAHSSTVTHILPVSSNSPEIWTLDDQGGLRVWSIPSNTQQQQQQPLSLVLNLTRSLRIGSRQTVAHVVQSRHLWTAGGKILETNDPTSSTSSRTDVTGTAGNFTCFAGGGIDGGLVYSGHDDGKIIVWDATTGSAPRRRYTVSTGIYKITSLITTRRRILWAAHGASGRLCVYDTTTWDAWTCVKEFETASNAAVALLALDVDALRTATNANCNVYSVAYDSGVVKAWDAFLQQDWMDSYMRDREAAYCTYRDVSVFVGTFNINANKPDAMDALPAAQNPFSAWFAPYSGREGPDIVCVGFQELVDLESKKANAKQIFMEAIEITKKVASGGGGSGGDKNSGSISGPSGSGDGSTAAESNRLIYWRDRIVKALVENFPSSTRYRLVECHALFGLFQCVFIRETTLSENNNNSAAVLPGSVQVAQVKTGLGGFHANKGGIATRLVIDDTSFCFVNCHLAAHQTQVSARNTDIVAIRDGLEFSALSNGFGKSFFVFGQGGDGSMVMDHENVFFSGDLNYRIDLPREKVIAAIEKRDWNYLLAKDQLHVQMTTNASFGLRAFTEAPITFAPTFKYDVRSTQYDTSDKKRVPAWCDRILYSNSGGSGGLVVVDGYERGECTMSDHRPVSGRFRVRVKHVDVVAAERERGIAKLAVQEYKEGAGADVLRGK</sequence>
<feature type="domain" description="Inositol polyphosphate-related phosphatase" evidence="3">
    <location>
        <begin position="587"/>
        <end position="971"/>
    </location>
</feature>
<feature type="compositionally biased region" description="Pro residues" evidence="2">
    <location>
        <begin position="79"/>
        <end position="97"/>
    </location>
</feature>
<dbReference type="GO" id="GO:0046856">
    <property type="term" value="P:phosphatidylinositol dephosphorylation"/>
    <property type="evidence" value="ECO:0007669"/>
    <property type="project" value="InterPro"/>
</dbReference>
<gene>
    <name evidence="4" type="ORF">HK100_001469</name>
</gene>
<accession>A0AAD5T2S4</accession>
<feature type="region of interest" description="Disordered" evidence="2">
    <location>
        <begin position="665"/>
        <end position="691"/>
    </location>
</feature>
<dbReference type="InterPro" id="IPR015943">
    <property type="entry name" value="WD40/YVTN_repeat-like_dom_sf"/>
</dbReference>
<keyword evidence="5" id="KW-1185">Reference proteome</keyword>
<comment type="caution">
    <text evidence="4">The sequence shown here is derived from an EMBL/GenBank/DDBJ whole genome shotgun (WGS) entry which is preliminary data.</text>
</comment>
<dbReference type="PANTHER" id="PTHR11200">
    <property type="entry name" value="INOSITOL 5-PHOSPHATASE"/>
    <property type="match status" value="1"/>
</dbReference>